<dbReference type="AlphaFoldDB" id="B9RXE6"/>
<keyword evidence="1" id="KW-0812">Transmembrane</keyword>
<keyword evidence="1" id="KW-0472">Membrane</keyword>
<evidence type="ECO:0000313" key="3">
    <source>
        <dbReference type="Proteomes" id="UP000008311"/>
    </source>
</evidence>
<keyword evidence="3" id="KW-1185">Reference proteome</keyword>
<reference evidence="3" key="1">
    <citation type="journal article" date="2010" name="Nat. Biotechnol.">
        <title>Draft genome sequence of the oilseed species Ricinus communis.</title>
        <authorList>
            <person name="Chan A.P."/>
            <person name="Crabtree J."/>
            <person name="Zhao Q."/>
            <person name="Lorenzi H."/>
            <person name="Orvis J."/>
            <person name="Puiu D."/>
            <person name="Melake-Berhan A."/>
            <person name="Jones K.M."/>
            <person name="Redman J."/>
            <person name="Chen G."/>
            <person name="Cahoon E.B."/>
            <person name="Gedil M."/>
            <person name="Stanke M."/>
            <person name="Haas B.J."/>
            <person name="Wortman J.R."/>
            <person name="Fraser-Liggett C.M."/>
            <person name="Ravel J."/>
            <person name="Rabinowicz P.D."/>
        </authorList>
    </citation>
    <scope>NUCLEOTIDE SEQUENCE [LARGE SCALE GENOMIC DNA]</scope>
    <source>
        <strain evidence="3">cv. Hale</strain>
    </source>
</reference>
<feature type="transmembrane region" description="Helical" evidence="1">
    <location>
        <begin position="36"/>
        <end position="56"/>
    </location>
</feature>
<dbReference type="Proteomes" id="UP000008311">
    <property type="component" value="Unassembled WGS sequence"/>
</dbReference>
<sequence length="64" mass="7010">MKRTKNDSRETVDTAVFIWMRARGGVGACKSREHRLLLSFVIMGPKAAAALALVALHCNRTGPE</sequence>
<proteinExistence type="predicted"/>
<keyword evidence="1" id="KW-1133">Transmembrane helix</keyword>
<name>B9RXE6_RICCO</name>
<gene>
    <name evidence="2" type="ORF">RCOM_0903230</name>
</gene>
<dbReference type="EMBL" id="EQ973828">
    <property type="protein sequence ID" value="EEF43802.1"/>
    <property type="molecule type" value="Genomic_DNA"/>
</dbReference>
<protein>
    <submittedName>
        <fullName evidence="2">Uncharacterized protein</fullName>
    </submittedName>
</protein>
<evidence type="ECO:0000313" key="2">
    <source>
        <dbReference type="EMBL" id="EEF43802.1"/>
    </source>
</evidence>
<accession>B9RXE6</accession>
<organism evidence="2 3">
    <name type="scientific">Ricinus communis</name>
    <name type="common">Castor bean</name>
    <dbReference type="NCBI Taxonomy" id="3988"/>
    <lineage>
        <taxon>Eukaryota</taxon>
        <taxon>Viridiplantae</taxon>
        <taxon>Streptophyta</taxon>
        <taxon>Embryophyta</taxon>
        <taxon>Tracheophyta</taxon>
        <taxon>Spermatophyta</taxon>
        <taxon>Magnoliopsida</taxon>
        <taxon>eudicotyledons</taxon>
        <taxon>Gunneridae</taxon>
        <taxon>Pentapetalae</taxon>
        <taxon>rosids</taxon>
        <taxon>fabids</taxon>
        <taxon>Malpighiales</taxon>
        <taxon>Euphorbiaceae</taxon>
        <taxon>Acalyphoideae</taxon>
        <taxon>Acalypheae</taxon>
        <taxon>Ricinus</taxon>
    </lineage>
</organism>
<evidence type="ECO:0000256" key="1">
    <source>
        <dbReference type="SAM" id="Phobius"/>
    </source>
</evidence>
<dbReference type="InParanoid" id="B9RXE6"/>